<accession>A0ABT6TFW2</accession>
<feature type="transmembrane region" description="Helical" evidence="2">
    <location>
        <begin position="12"/>
        <end position="40"/>
    </location>
</feature>
<proteinExistence type="predicted"/>
<name>A0ABT6TFW2_9BACL</name>
<comment type="caution">
    <text evidence="3">The sequence shown here is derived from an EMBL/GenBank/DDBJ whole genome shotgun (WGS) entry which is preliminary data.</text>
</comment>
<dbReference type="RefSeq" id="WP_282907714.1">
    <property type="nucleotide sequence ID" value="NZ_JAGRPV010000001.1"/>
</dbReference>
<keyword evidence="2" id="KW-1133">Transmembrane helix</keyword>
<dbReference type="EMBL" id="JAGRPV010000001">
    <property type="protein sequence ID" value="MDI4644727.1"/>
    <property type="molecule type" value="Genomic_DNA"/>
</dbReference>
<reference evidence="3" key="1">
    <citation type="submission" date="2023-04" db="EMBL/GenBank/DDBJ databases">
        <title>Comparative genomic analysis of Cohnella hashimotonis sp. nov., isolated from the International Space Station.</title>
        <authorList>
            <person name="Venkateswaran K."/>
            <person name="Simpson A."/>
        </authorList>
    </citation>
    <scope>NUCLEOTIDE SEQUENCE</scope>
    <source>
        <strain evidence="3">F6_2S_P_1</strain>
    </source>
</reference>
<evidence type="ECO:0000313" key="3">
    <source>
        <dbReference type="EMBL" id="MDI4644727.1"/>
    </source>
</evidence>
<dbReference type="Proteomes" id="UP001161691">
    <property type="component" value="Unassembled WGS sequence"/>
</dbReference>
<feature type="region of interest" description="Disordered" evidence="1">
    <location>
        <begin position="48"/>
        <end position="106"/>
    </location>
</feature>
<organism evidence="3 4">
    <name type="scientific">Cohnella hashimotonis</name>
    <dbReference type="NCBI Taxonomy" id="2826895"/>
    <lineage>
        <taxon>Bacteria</taxon>
        <taxon>Bacillati</taxon>
        <taxon>Bacillota</taxon>
        <taxon>Bacilli</taxon>
        <taxon>Bacillales</taxon>
        <taxon>Paenibacillaceae</taxon>
        <taxon>Cohnella</taxon>
    </lineage>
</organism>
<evidence type="ECO:0000313" key="4">
    <source>
        <dbReference type="Proteomes" id="UP001161691"/>
    </source>
</evidence>
<keyword evidence="2" id="KW-0812">Transmembrane</keyword>
<keyword evidence="4" id="KW-1185">Reference proteome</keyword>
<keyword evidence="2" id="KW-0472">Membrane</keyword>
<sequence length="242" mass="26966">MSSFKRNFFIALGSFIVGIVVYRLFSVYAAIAVPSVVLLFSASLPGRRSKDNAPVVPTVTQPAQSPPPFEASRSNWGREQPSADGPQTDAASGRTGTPIATPDAAHREITDPELASASEYIDVLQDMILLEGEKNTLDDEIVQKTLALLSRINRLIPDLDTLGDSNINYNIVRLVRRDLNSTINPFLRLSGEAKRHNRRLLLDGIKDINSKLTAYTQTIEQKDLLELRTKAELIQQRYRYND</sequence>
<gene>
    <name evidence="3" type="ORF">KB449_07110</name>
</gene>
<evidence type="ECO:0000256" key="1">
    <source>
        <dbReference type="SAM" id="MobiDB-lite"/>
    </source>
</evidence>
<protein>
    <submittedName>
        <fullName evidence="3">Uncharacterized protein</fullName>
    </submittedName>
</protein>
<evidence type="ECO:0000256" key="2">
    <source>
        <dbReference type="SAM" id="Phobius"/>
    </source>
</evidence>